<gene>
    <name evidence="3" type="ORF">EYH37_01515</name>
</gene>
<dbReference type="InterPro" id="IPR050361">
    <property type="entry name" value="MPP/UQCRC_Complex"/>
</dbReference>
<dbReference type="InterPro" id="IPR007863">
    <property type="entry name" value="Peptidase_M16_C"/>
</dbReference>
<dbReference type="PANTHER" id="PTHR11851">
    <property type="entry name" value="METALLOPROTEASE"/>
    <property type="match status" value="1"/>
</dbReference>
<sequence length="403" mass="45889">MGEVVKEVLPNGVTLLVKPTEGAGIVALNLFIRGGITDEEVAGVTNLTNYLLIKGSKNFSKEEISEAFEDFGGSITTSTADEYGEIEILTKVEGLKKGLTVLKDILLNPLFTEEDLEREKKNVLTAIKSKRENPFKFAYSELKKLTFEGTPYERDPLGEEDSVKKITTSEVKKRWNQLLKGGRFVVSLVGDIETPKETLKLLKETFGEIPEGVFKYPTFEKEIKNSQLKELKREGSQATVICAFNAPPCQSEYYPAGKVFNAVLGDGFTSILFRELREKRGYAYATTSFYPTKVNMPRFFAYIGTSPQKVEKALRDLIKVTQEFPFTEEDVEIAKRKFIGDWLLDHQTRLRQSWYLGWFETLGLGFEKDFKFTQLIKDVTFKEVLEIREKFIDNLHQCVLVKP</sequence>
<dbReference type="EMBL" id="DQVE01000014">
    <property type="protein sequence ID" value="HIP98035.1"/>
    <property type="molecule type" value="Genomic_DNA"/>
</dbReference>
<protein>
    <submittedName>
        <fullName evidence="3">Insulinase family protein</fullName>
    </submittedName>
</protein>
<dbReference type="Proteomes" id="UP000606463">
    <property type="component" value="Unassembled WGS sequence"/>
</dbReference>
<comment type="caution">
    <text evidence="3">The sequence shown here is derived from an EMBL/GenBank/DDBJ whole genome shotgun (WGS) entry which is preliminary data.</text>
</comment>
<dbReference type="Gene3D" id="3.30.830.10">
    <property type="entry name" value="Metalloenzyme, LuxS/M16 peptidase-like"/>
    <property type="match status" value="2"/>
</dbReference>
<evidence type="ECO:0000313" key="3">
    <source>
        <dbReference type="EMBL" id="HIP98035.1"/>
    </source>
</evidence>
<dbReference type="InterPro" id="IPR011765">
    <property type="entry name" value="Pept_M16_N"/>
</dbReference>
<evidence type="ECO:0000259" key="2">
    <source>
        <dbReference type="Pfam" id="PF05193"/>
    </source>
</evidence>
<reference evidence="3" key="1">
    <citation type="journal article" date="2020" name="ISME J.">
        <title>Gammaproteobacteria mediating utilization of methyl-, sulfur- and petroleum organic compounds in deep ocean hydrothermal plumes.</title>
        <authorList>
            <person name="Zhou Z."/>
            <person name="Liu Y."/>
            <person name="Pan J."/>
            <person name="Cron B.R."/>
            <person name="Toner B.M."/>
            <person name="Anantharaman K."/>
            <person name="Breier J.A."/>
            <person name="Dick G.J."/>
            <person name="Li M."/>
        </authorList>
    </citation>
    <scope>NUCLEOTIDE SEQUENCE</scope>
    <source>
        <strain evidence="3">SZUA-1501</strain>
    </source>
</reference>
<dbReference type="PANTHER" id="PTHR11851:SF224">
    <property type="entry name" value="PROCESSING PROTEASE"/>
    <property type="match status" value="1"/>
</dbReference>
<dbReference type="SUPFAM" id="SSF63411">
    <property type="entry name" value="LuxS/MPP-like metallohydrolase"/>
    <property type="match status" value="2"/>
</dbReference>
<dbReference type="Pfam" id="PF05193">
    <property type="entry name" value="Peptidase_M16_C"/>
    <property type="match status" value="1"/>
</dbReference>
<name>A0A9D1CEM7_AQUAO</name>
<evidence type="ECO:0000313" key="4">
    <source>
        <dbReference type="Proteomes" id="UP000606463"/>
    </source>
</evidence>
<accession>A0A9D1CEM7</accession>
<proteinExistence type="predicted"/>
<evidence type="ECO:0000259" key="1">
    <source>
        <dbReference type="Pfam" id="PF00675"/>
    </source>
</evidence>
<dbReference type="AlphaFoldDB" id="A0A9D1CEM7"/>
<dbReference type="InterPro" id="IPR011249">
    <property type="entry name" value="Metalloenz_LuxS/M16"/>
</dbReference>
<dbReference type="Pfam" id="PF00675">
    <property type="entry name" value="Peptidase_M16"/>
    <property type="match status" value="1"/>
</dbReference>
<organism evidence="3 4">
    <name type="scientific">Aquifex aeolicus</name>
    <dbReference type="NCBI Taxonomy" id="63363"/>
    <lineage>
        <taxon>Bacteria</taxon>
        <taxon>Pseudomonadati</taxon>
        <taxon>Aquificota</taxon>
        <taxon>Aquificia</taxon>
        <taxon>Aquificales</taxon>
        <taxon>Aquificaceae</taxon>
        <taxon>Aquifex</taxon>
    </lineage>
</organism>
<feature type="domain" description="Peptidase M16 N-terminal" evidence="1">
    <location>
        <begin position="23"/>
        <end position="154"/>
    </location>
</feature>
<feature type="domain" description="Peptidase M16 C-terminal" evidence="2">
    <location>
        <begin position="165"/>
        <end position="337"/>
    </location>
</feature>
<dbReference type="GO" id="GO:0046872">
    <property type="term" value="F:metal ion binding"/>
    <property type="evidence" value="ECO:0007669"/>
    <property type="project" value="InterPro"/>
</dbReference>